<accession>A0A315ZV27</accession>
<organism evidence="9 10">
    <name type="scientific">Quadrisphaera granulorum</name>
    <dbReference type="NCBI Taxonomy" id="317664"/>
    <lineage>
        <taxon>Bacteria</taxon>
        <taxon>Bacillati</taxon>
        <taxon>Actinomycetota</taxon>
        <taxon>Actinomycetes</taxon>
        <taxon>Kineosporiales</taxon>
        <taxon>Kineosporiaceae</taxon>
        <taxon>Quadrisphaera</taxon>
    </lineage>
</organism>
<dbReference type="PROSITE" id="PS50928">
    <property type="entry name" value="ABC_TM1"/>
    <property type="match status" value="1"/>
</dbReference>
<feature type="transmembrane region" description="Helical" evidence="7">
    <location>
        <begin position="179"/>
        <end position="202"/>
    </location>
</feature>
<keyword evidence="3" id="KW-1003">Cell membrane</keyword>
<evidence type="ECO:0000313" key="9">
    <source>
        <dbReference type="EMBL" id="PWJ49053.1"/>
    </source>
</evidence>
<evidence type="ECO:0000256" key="2">
    <source>
        <dbReference type="ARBA" id="ARBA00022448"/>
    </source>
</evidence>
<dbReference type="InterPro" id="IPR035906">
    <property type="entry name" value="MetI-like_sf"/>
</dbReference>
<keyword evidence="4 7" id="KW-0812">Transmembrane</keyword>
<feature type="transmembrane region" description="Helical" evidence="7">
    <location>
        <begin position="289"/>
        <end position="310"/>
    </location>
</feature>
<gene>
    <name evidence="9" type="ORF">BXY45_12744</name>
</gene>
<evidence type="ECO:0000313" key="10">
    <source>
        <dbReference type="Proteomes" id="UP000245469"/>
    </source>
</evidence>
<dbReference type="PANTHER" id="PTHR32243">
    <property type="entry name" value="MALTOSE TRANSPORT SYSTEM PERMEASE-RELATED"/>
    <property type="match status" value="1"/>
</dbReference>
<dbReference type="InterPro" id="IPR000515">
    <property type="entry name" value="MetI-like"/>
</dbReference>
<dbReference type="RefSeq" id="WP_109775895.1">
    <property type="nucleotide sequence ID" value="NZ_QGDQ01000027.1"/>
</dbReference>
<dbReference type="GO" id="GO:0005886">
    <property type="term" value="C:plasma membrane"/>
    <property type="evidence" value="ECO:0007669"/>
    <property type="project" value="UniProtKB-SubCell"/>
</dbReference>
<feature type="transmembrane region" description="Helical" evidence="7">
    <location>
        <begin position="58"/>
        <end position="79"/>
    </location>
</feature>
<dbReference type="EMBL" id="QGDQ01000027">
    <property type="protein sequence ID" value="PWJ49053.1"/>
    <property type="molecule type" value="Genomic_DNA"/>
</dbReference>
<dbReference type="PANTHER" id="PTHR32243:SF18">
    <property type="entry name" value="INNER MEMBRANE ABC TRANSPORTER PERMEASE PROTEIN YCJP"/>
    <property type="match status" value="1"/>
</dbReference>
<evidence type="ECO:0000259" key="8">
    <source>
        <dbReference type="PROSITE" id="PS50928"/>
    </source>
</evidence>
<comment type="subcellular location">
    <subcellularLocation>
        <location evidence="1 7">Cell membrane</location>
        <topology evidence="1 7">Multi-pass membrane protein</topology>
    </subcellularLocation>
</comment>
<evidence type="ECO:0000256" key="7">
    <source>
        <dbReference type="RuleBase" id="RU363032"/>
    </source>
</evidence>
<sequence>MTQLADQRPIAAAQEAAVDPAVNSSSTTTSAAELEQLRRARPRGPHRRSPLAQVGVRLALALVAVVALAPVAFLVSLSVRSTDDVLTGSWLPGGFGELAWGNWSAAFRTIPLAHMLANSWLVALGSALVTAVVAVPGAYVTARAGKRGARLSAALLAGYCAPPVVAVLPLFFLLKEVGLTNSVVGLALVNGLANAPVAVWLLDSFVRRVPVELEEAAWLDGLSVAGGLRRIVLPLIAPGLVAALLVCTFLAYGEFLFAVSFAQTTASQPLTVGLSLFQGDRTVQFGQQAAAALVGVVPVYVLAVVAQRWLVGGLSQGALK</sequence>
<keyword evidence="5 7" id="KW-1133">Transmembrane helix</keyword>
<dbReference type="InterPro" id="IPR050901">
    <property type="entry name" value="BP-dep_ABC_trans_perm"/>
</dbReference>
<comment type="similarity">
    <text evidence="7">Belongs to the binding-protein-dependent transport system permease family.</text>
</comment>
<feature type="transmembrane region" description="Helical" evidence="7">
    <location>
        <begin position="153"/>
        <end position="173"/>
    </location>
</feature>
<dbReference type="Gene3D" id="1.10.3720.10">
    <property type="entry name" value="MetI-like"/>
    <property type="match status" value="1"/>
</dbReference>
<protein>
    <submittedName>
        <fullName evidence="9">Carbohydrate ABC transporter membrane protein 2 (CUT1 family)</fullName>
    </submittedName>
</protein>
<evidence type="ECO:0000256" key="5">
    <source>
        <dbReference type="ARBA" id="ARBA00022989"/>
    </source>
</evidence>
<dbReference type="GO" id="GO:0055085">
    <property type="term" value="P:transmembrane transport"/>
    <property type="evidence" value="ECO:0007669"/>
    <property type="project" value="InterPro"/>
</dbReference>
<dbReference type="SUPFAM" id="SSF161098">
    <property type="entry name" value="MetI-like"/>
    <property type="match status" value="1"/>
</dbReference>
<feature type="domain" description="ABC transmembrane type-1" evidence="8">
    <location>
        <begin position="116"/>
        <end position="306"/>
    </location>
</feature>
<comment type="caution">
    <text evidence="9">The sequence shown here is derived from an EMBL/GenBank/DDBJ whole genome shotgun (WGS) entry which is preliminary data.</text>
</comment>
<keyword evidence="10" id="KW-1185">Reference proteome</keyword>
<reference evidence="9 10" key="1">
    <citation type="submission" date="2018-03" db="EMBL/GenBank/DDBJ databases">
        <title>Genomic Encyclopedia of Archaeal and Bacterial Type Strains, Phase II (KMG-II): from individual species to whole genera.</title>
        <authorList>
            <person name="Goeker M."/>
        </authorList>
    </citation>
    <scope>NUCLEOTIDE SEQUENCE [LARGE SCALE GENOMIC DNA]</scope>
    <source>
        <strain evidence="9 10">DSM 44889</strain>
    </source>
</reference>
<evidence type="ECO:0000256" key="3">
    <source>
        <dbReference type="ARBA" id="ARBA00022475"/>
    </source>
</evidence>
<evidence type="ECO:0000256" key="6">
    <source>
        <dbReference type="ARBA" id="ARBA00023136"/>
    </source>
</evidence>
<dbReference type="Pfam" id="PF00528">
    <property type="entry name" value="BPD_transp_1"/>
    <property type="match status" value="1"/>
</dbReference>
<dbReference type="OrthoDB" id="7314804at2"/>
<dbReference type="CDD" id="cd06261">
    <property type="entry name" value="TM_PBP2"/>
    <property type="match status" value="1"/>
</dbReference>
<feature type="transmembrane region" description="Helical" evidence="7">
    <location>
        <begin position="231"/>
        <end position="252"/>
    </location>
</feature>
<name>A0A315ZV27_9ACTN</name>
<dbReference type="AlphaFoldDB" id="A0A315ZV27"/>
<evidence type="ECO:0000256" key="1">
    <source>
        <dbReference type="ARBA" id="ARBA00004651"/>
    </source>
</evidence>
<dbReference type="Proteomes" id="UP000245469">
    <property type="component" value="Unassembled WGS sequence"/>
</dbReference>
<keyword evidence="6 7" id="KW-0472">Membrane</keyword>
<evidence type="ECO:0000256" key="4">
    <source>
        <dbReference type="ARBA" id="ARBA00022692"/>
    </source>
</evidence>
<feature type="transmembrane region" description="Helical" evidence="7">
    <location>
        <begin position="120"/>
        <end position="141"/>
    </location>
</feature>
<keyword evidence="2 7" id="KW-0813">Transport</keyword>
<proteinExistence type="inferred from homology"/>